<dbReference type="FunFam" id="3.30.70.270:FF:000020">
    <property type="entry name" value="Transposon Tf2-6 polyprotein-like Protein"/>
    <property type="match status" value="1"/>
</dbReference>
<dbReference type="Pfam" id="PF00078">
    <property type="entry name" value="RVT_1"/>
    <property type="match status" value="1"/>
</dbReference>
<dbReference type="Pfam" id="PF17919">
    <property type="entry name" value="RT_RNaseH_2"/>
    <property type="match status" value="1"/>
</dbReference>
<dbReference type="Gene3D" id="3.30.70.270">
    <property type="match status" value="2"/>
</dbReference>
<dbReference type="InterPro" id="IPR043128">
    <property type="entry name" value="Rev_trsase/Diguanyl_cyclase"/>
</dbReference>
<keyword evidence="3" id="KW-1185">Reference proteome</keyword>
<organism evidence="2 3">
    <name type="scientific">Cuscuta europaea</name>
    <name type="common">European dodder</name>
    <dbReference type="NCBI Taxonomy" id="41803"/>
    <lineage>
        <taxon>Eukaryota</taxon>
        <taxon>Viridiplantae</taxon>
        <taxon>Streptophyta</taxon>
        <taxon>Embryophyta</taxon>
        <taxon>Tracheophyta</taxon>
        <taxon>Spermatophyta</taxon>
        <taxon>Magnoliopsida</taxon>
        <taxon>eudicotyledons</taxon>
        <taxon>Gunneridae</taxon>
        <taxon>Pentapetalae</taxon>
        <taxon>asterids</taxon>
        <taxon>lamiids</taxon>
        <taxon>Solanales</taxon>
        <taxon>Convolvulaceae</taxon>
        <taxon>Cuscuteae</taxon>
        <taxon>Cuscuta</taxon>
        <taxon>Cuscuta subgen. Cuscuta</taxon>
    </lineage>
</organism>
<gene>
    <name evidence="2" type="ORF">CEURO_LOCUS3044</name>
</gene>
<sequence>MEILYRLQSFECYYSKGYSIHIPTVDKLIDELFGAQYFSKFHLRSGYHQILTRAEDTYKMAFRTHQGLYEWLVMPFGLTNAPATFQSFMNDVFRKVLRKCVLVFFDDILVYSPSWESHLEYLELVLKLLHEHQLYAKLSKCCFGKKQMEYLGHTVSAEGIAMETSKVQAVLDWPVPDNLKQLRGFLGLTVYYRRFIKGYASLAGPLTELLKKDIFAWNEAATRAFELLKRAITSAPILRLPNFSLPFTLETDASGSGIGAVLSQK</sequence>
<feature type="domain" description="Reverse transcriptase" evidence="1">
    <location>
        <begin position="1"/>
        <end position="155"/>
    </location>
</feature>
<evidence type="ECO:0000259" key="1">
    <source>
        <dbReference type="PROSITE" id="PS50878"/>
    </source>
</evidence>
<dbReference type="InterPro" id="IPR051320">
    <property type="entry name" value="Viral_Replic_Matur_Polypro"/>
</dbReference>
<name>A0A9P1E069_CUSEU</name>
<evidence type="ECO:0000313" key="2">
    <source>
        <dbReference type="EMBL" id="CAH9069028.1"/>
    </source>
</evidence>
<dbReference type="InterPro" id="IPR043502">
    <property type="entry name" value="DNA/RNA_pol_sf"/>
</dbReference>
<evidence type="ECO:0000313" key="3">
    <source>
        <dbReference type="Proteomes" id="UP001152484"/>
    </source>
</evidence>
<dbReference type="Gene3D" id="3.10.10.10">
    <property type="entry name" value="HIV Type 1 Reverse Transcriptase, subunit A, domain 1"/>
    <property type="match status" value="1"/>
</dbReference>
<dbReference type="PANTHER" id="PTHR33064">
    <property type="entry name" value="POL PROTEIN"/>
    <property type="match status" value="1"/>
</dbReference>
<dbReference type="PANTHER" id="PTHR33064:SF37">
    <property type="entry name" value="RIBONUCLEASE H"/>
    <property type="match status" value="1"/>
</dbReference>
<proteinExistence type="predicted"/>
<dbReference type="OrthoDB" id="1747086at2759"/>
<dbReference type="Proteomes" id="UP001152484">
    <property type="component" value="Unassembled WGS sequence"/>
</dbReference>
<reference evidence="2" key="1">
    <citation type="submission" date="2022-07" db="EMBL/GenBank/DDBJ databases">
        <authorList>
            <person name="Macas J."/>
            <person name="Novak P."/>
            <person name="Neumann P."/>
        </authorList>
    </citation>
    <scope>NUCLEOTIDE SEQUENCE</scope>
</reference>
<dbReference type="EMBL" id="CAMAPE010000005">
    <property type="protein sequence ID" value="CAH9069028.1"/>
    <property type="molecule type" value="Genomic_DNA"/>
</dbReference>
<dbReference type="SUPFAM" id="SSF56672">
    <property type="entry name" value="DNA/RNA polymerases"/>
    <property type="match status" value="1"/>
</dbReference>
<comment type="caution">
    <text evidence="2">The sequence shown here is derived from an EMBL/GenBank/DDBJ whole genome shotgun (WGS) entry which is preliminary data.</text>
</comment>
<dbReference type="AlphaFoldDB" id="A0A9P1E069"/>
<dbReference type="CDD" id="cd01647">
    <property type="entry name" value="RT_LTR"/>
    <property type="match status" value="1"/>
</dbReference>
<dbReference type="InterPro" id="IPR041577">
    <property type="entry name" value="RT_RNaseH_2"/>
</dbReference>
<accession>A0A9P1E069</accession>
<protein>
    <recommendedName>
        <fullName evidence="1">Reverse transcriptase domain-containing protein</fullName>
    </recommendedName>
</protein>
<dbReference type="PROSITE" id="PS50878">
    <property type="entry name" value="RT_POL"/>
    <property type="match status" value="1"/>
</dbReference>
<dbReference type="InterPro" id="IPR000477">
    <property type="entry name" value="RT_dom"/>
</dbReference>